<dbReference type="SUPFAM" id="SSF52540">
    <property type="entry name" value="P-loop containing nucleoside triphosphate hydrolases"/>
    <property type="match status" value="1"/>
</dbReference>
<sequence>MNVIELHDLSKVYGGTRAVDHLDMHVVQGDIYGFVGKNGAGKSTTMKIVSGLSTPTSGTVKIFGSEMPRGGLSSAFSRIGTLIEQPGILPNFSARENLMMKALSIGVAHAAAQCTDLLKLVGLDPASTRKAKKLSLGMKQRLGVALALVGSPDLLLLDEPFNGIDPEETRALRQALVQLNHERGVTIVISSHVLDQLNRMANRFGVISAGRMVREFTEDDLHAACGSSVRVKTTDPTRSLAVLEERLAGMTFRVEPDGGIVITGGNGSRPARAAFGGAASDASTTGAPAPETVSRVLAEAGQTILELTVLERDIEEYFVELMGGADGAATRGR</sequence>
<dbReference type="Gene3D" id="3.40.50.300">
    <property type="entry name" value="P-loop containing nucleotide triphosphate hydrolases"/>
    <property type="match status" value="1"/>
</dbReference>
<dbReference type="Proteomes" id="UP000753256">
    <property type="component" value="Unassembled WGS sequence"/>
</dbReference>
<comment type="caution">
    <text evidence="6">The sequence shown here is derived from an EMBL/GenBank/DDBJ whole genome shotgun (WGS) entry which is preliminary data.</text>
</comment>
<evidence type="ECO:0000259" key="5">
    <source>
        <dbReference type="PROSITE" id="PS50893"/>
    </source>
</evidence>
<dbReference type="RefSeq" id="WP_273189164.1">
    <property type="nucleotide sequence ID" value="NZ_DYUZ01000011.1"/>
</dbReference>
<dbReference type="InterPro" id="IPR003593">
    <property type="entry name" value="AAA+_ATPase"/>
</dbReference>
<accession>A0A921ITZ9</accession>
<protein>
    <submittedName>
        <fullName evidence="6">ABC transporter ATP-binding protein</fullName>
    </submittedName>
</protein>
<keyword evidence="3" id="KW-0547">Nucleotide-binding</keyword>
<dbReference type="AlphaFoldDB" id="A0A921ITZ9"/>
<dbReference type="GO" id="GO:0005524">
    <property type="term" value="F:ATP binding"/>
    <property type="evidence" value="ECO:0007669"/>
    <property type="project" value="UniProtKB-KW"/>
</dbReference>
<keyword evidence="4 6" id="KW-0067">ATP-binding</keyword>
<reference evidence="6" key="2">
    <citation type="submission" date="2021-09" db="EMBL/GenBank/DDBJ databases">
        <authorList>
            <person name="Gilroy R."/>
        </authorList>
    </citation>
    <scope>NUCLEOTIDE SEQUENCE</scope>
    <source>
        <strain evidence="6">ChiHjej13B12-9602</strain>
    </source>
</reference>
<keyword evidence="2" id="KW-0813">Transport</keyword>
<evidence type="ECO:0000256" key="3">
    <source>
        <dbReference type="ARBA" id="ARBA00022741"/>
    </source>
</evidence>
<dbReference type="PANTHER" id="PTHR43335">
    <property type="entry name" value="ABC TRANSPORTER, ATP-BINDING PROTEIN"/>
    <property type="match status" value="1"/>
</dbReference>
<evidence type="ECO:0000256" key="2">
    <source>
        <dbReference type="ARBA" id="ARBA00022448"/>
    </source>
</evidence>
<evidence type="ECO:0000313" key="7">
    <source>
        <dbReference type="Proteomes" id="UP000753256"/>
    </source>
</evidence>
<dbReference type="EMBL" id="DYUZ01000011">
    <property type="protein sequence ID" value="HJG36790.1"/>
    <property type="molecule type" value="Genomic_DNA"/>
</dbReference>
<dbReference type="PROSITE" id="PS50893">
    <property type="entry name" value="ABC_TRANSPORTER_2"/>
    <property type="match status" value="1"/>
</dbReference>
<dbReference type="PANTHER" id="PTHR43335:SF8">
    <property type="entry name" value="ABC TRANSPORTER, ATP-BINDING PROTEIN"/>
    <property type="match status" value="1"/>
</dbReference>
<dbReference type="InterPro" id="IPR017871">
    <property type="entry name" value="ABC_transporter-like_CS"/>
</dbReference>
<reference evidence="6" key="1">
    <citation type="journal article" date="2021" name="PeerJ">
        <title>Extensive microbial diversity within the chicken gut microbiome revealed by metagenomics and culture.</title>
        <authorList>
            <person name="Gilroy R."/>
            <person name="Ravi A."/>
            <person name="Getino M."/>
            <person name="Pursley I."/>
            <person name="Horton D.L."/>
            <person name="Alikhan N.F."/>
            <person name="Baker D."/>
            <person name="Gharbi K."/>
            <person name="Hall N."/>
            <person name="Watson M."/>
            <person name="Adriaenssens E.M."/>
            <person name="Foster-Nyarko E."/>
            <person name="Jarju S."/>
            <person name="Secka A."/>
            <person name="Antonio M."/>
            <person name="Oren A."/>
            <person name="Chaudhuri R.R."/>
            <person name="La Ragione R."/>
            <person name="Hildebrand F."/>
            <person name="Pallen M.J."/>
        </authorList>
    </citation>
    <scope>NUCLEOTIDE SEQUENCE</scope>
    <source>
        <strain evidence="6">ChiHjej13B12-9602</strain>
    </source>
</reference>
<dbReference type="PROSITE" id="PS00211">
    <property type="entry name" value="ABC_TRANSPORTER_1"/>
    <property type="match status" value="1"/>
</dbReference>
<dbReference type="InterPro" id="IPR003439">
    <property type="entry name" value="ABC_transporter-like_ATP-bd"/>
</dbReference>
<dbReference type="Pfam" id="PF00005">
    <property type="entry name" value="ABC_tran"/>
    <property type="match status" value="1"/>
</dbReference>
<evidence type="ECO:0000256" key="4">
    <source>
        <dbReference type="ARBA" id="ARBA00022840"/>
    </source>
</evidence>
<feature type="domain" description="ABC transporter" evidence="5">
    <location>
        <begin position="4"/>
        <end position="234"/>
    </location>
</feature>
<evidence type="ECO:0000256" key="1">
    <source>
        <dbReference type="ARBA" id="ARBA00005417"/>
    </source>
</evidence>
<gene>
    <name evidence="6" type="ORF">K8V70_02855</name>
</gene>
<evidence type="ECO:0000313" key="6">
    <source>
        <dbReference type="EMBL" id="HJG36790.1"/>
    </source>
</evidence>
<dbReference type="SMART" id="SM00382">
    <property type="entry name" value="AAA"/>
    <property type="match status" value="1"/>
</dbReference>
<name>A0A921ITZ9_9ACTN</name>
<proteinExistence type="inferred from homology"/>
<comment type="similarity">
    <text evidence="1">Belongs to the ABC transporter superfamily.</text>
</comment>
<dbReference type="GO" id="GO:0016887">
    <property type="term" value="F:ATP hydrolysis activity"/>
    <property type="evidence" value="ECO:0007669"/>
    <property type="project" value="InterPro"/>
</dbReference>
<dbReference type="InterPro" id="IPR027417">
    <property type="entry name" value="P-loop_NTPase"/>
</dbReference>
<organism evidence="6 7">
    <name type="scientific">Enorma phocaeensis</name>
    <dbReference type="NCBI Taxonomy" id="1871019"/>
    <lineage>
        <taxon>Bacteria</taxon>
        <taxon>Bacillati</taxon>
        <taxon>Actinomycetota</taxon>
        <taxon>Coriobacteriia</taxon>
        <taxon>Coriobacteriales</taxon>
        <taxon>Coriobacteriaceae</taxon>
        <taxon>Enorma</taxon>
    </lineage>
</organism>